<gene>
    <name evidence="2" type="ORF">HYALB_00004515</name>
</gene>
<proteinExistence type="predicted"/>
<dbReference type="EMBL" id="CAJVRM010000585">
    <property type="protein sequence ID" value="CAG8982281.1"/>
    <property type="molecule type" value="Genomic_DNA"/>
</dbReference>
<protein>
    <submittedName>
        <fullName evidence="2">Uncharacterized protein</fullName>
    </submittedName>
</protein>
<comment type="caution">
    <text evidence="2">The sequence shown here is derived from an EMBL/GenBank/DDBJ whole genome shotgun (WGS) entry which is preliminary data.</text>
</comment>
<keyword evidence="3" id="KW-1185">Reference proteome</keyword>
<feature type="compositionally biased region" description="Basic and acidic residues" evidence="1">
    <location>
        <begin position="79"/>
        <end position="91"/>
    </location>
</feature>
<feature type="region of interest" description="Disordered" evidence="1">
    <location>
        <begin position="58"/>
        <end position="105"/>
    </location>
</feature>
<organism evidence="2 3">
    <name type="scientific">Hymenoscyphus albidus</name>
    <dbReference type="NCBI Taxonomy" id="595503"/>
    <lineage>
        <taxon>Eukaryota</taxon>
        <taxon>Fungi</taxon>
        <taxon>Dikarya</taxon>
        <taxon>Ascomycota</taxon>
        <taxon>Pezizomycotina</taxon>
        <taxon>Leotiomycetes</taxon>
        <taxon>Helotiales</taxon>
        <taxon>Helotiaceae</taxon>
        <taxon>Hymenoscyphus</taxon>
    </lineage>
</organism>
<reference evidence="2" key="1">
    <citation type="submission" date="2021-07" db="EMBL/GenBank/DDBJ databases">
        <authorList>
            <person name="Durling M."/>
        </authorList>
    </citation>
    <scope>NUCLEOTIDE SEQUENCE</scope>
</reference>
<accession>A0A9N9M3C5</accession>
<sequence>MAEVCPRADGRLTVCLVGRHPHTGLKGVESIFEASELINVSEIPQYFQKAHTASTLLNTGFSGHPTFSAPHQKAPNSDHFPRVRSNDEPRKRPSRPIMESNLQLGKFQATKLPWRRGKEVETNA</sequence>
<dbReference type="AlphaFoldDB" id="A0A9N9M3C5"/>
<evidence type="ECO:0000313" key="3">
    <source>
        <dbReference type="Proteomes" id="UP000701801"/>
    </source>
</evidence>
<evidence type="ECO:0000313" key="2">
    <source>
        <dbReference type="EMBL" id="CAG8982281.1"/>
    </source>
</evidence>
<name>A0A9N9M3C5_9HELO</name>
<dbReference type="Proteomes" id="UP000701801">
    <property type="component" value="Unassembled WGS sequence"/>
</dbReference>
<evidence type="ECO:0000256" key="1">
    <source>
        <dbReference type="SAM" id="MobiDB-lite"/>
    </source>
</evidence>